<evidence type="ECO:0000256" key="3">
    <source>
        <dbReference type="ARBA" id="ARBA00023002"/>
    </source>
</evidence>
<keyword evidence="2" id="KW-0521">NADP</keyword>
<evidence type="ECO:0000256" key="2">
    <source>
        <dbReference type="ARBA" id="ARBA00022857"/>
    </source>
</evidence>
<dbReference type="InParanoid" id="A0A084R064"/>
<dbReference type="Gene3D" id="3.40.50.720">
    <property type="entry name" value="NAD(P)-binding Rossmann-like Domain"/>
    <property type="match status" value="1"/>
</dbReference>
<gene>
    <name evidence="4" type="ORF">S40285_07463</name>
</gene>
<dbReference type="OMA" id="MMCPGMV"/>
<dbReference type="STRING" id="1283841.A0A084R064"/>
<proteinExistence type="inferred from homology"/>
<dbReference type="OrthoDB" id="542013at2759"/>
<dbReference type="GO" id="GO:0016491">
    <property type="term" value="F:oxidoreductase activity"/>
    <property type="evidence" value="ECO:0007669"/>
    <property type="project" value="UniProtKB-KW"/>
</dbReference>
<dbReference type="HOGENOM" id="CLU_010194_44_4_1"/>
<dbReference type="AlphaFoldDB" id="A0A084R064"/>
<dbReference type="InterPro" id="IPR002347">
    <property type="entry name" value="SDR_fam"/>
</dbReference>
<dbReference type="PANTHER" id="PTHR24320">
    <property type="entry name" value="RETINOL DEHYDROGENASE"/>
    <property type="match status" value="1"/>
</dbReference>
<name>A0A084R064_STAC4</name>
<dbReference type="PANTHER" id="PTHR24320:SF252">
    <property type="entry name" value="DEHYDROGENASE_REDUCTASE FAMILY PROTEIN, PUTATIVE (AFU_ORTHOLOGUE AFUA_3G08550)-RELATED"/>
    <property type="match status" value="1"/>
</dbReference>
<protein>
    <submittedName>
        <fullName evidence="4">Uncharacterized protein</fullName>
    </submittedName>
</protein>
<reference evidence="4 5" key="1">
    <citation type="journal article" date="2014" name="BMC Genomics">
        <title>Comparative genome sequencing reveals chemotype-specific gene clusters in the toxigenic black mold Stachybotrys.</title>
        <authorList>
            <person name="Semeiks J."/>
            <person name="Borek D."/>
            <person name="Otwinowski Z."/>
            <person name="Grishin N.V."/>
        </authorList>
    </citation>
    <scope>NUCLEOTIDE SEQUENCE [LARGE SCALE GENOMIC DNA]</scope>
    <source>
        <strain evidence="4 5">IBT 40285</strain>
    </source>
</reference>
<evidence type="ECO:0000256" key="1">
    <source>
        <dbReference type="ARBA" id="ARBA00006484"/>
    </source>
</evidence>
<dbReference type="SUPFAM" id="SSF51735">
    <property type="entry name" value="NAD(P)-binding Rossmann-fold domains"/>
    <property type="match status" value="1"/>
</dbReference>
<comment type="similarity">
    <text evidence="1">Belongs to the short-chain dehydrogenases/reductases (SDR) family.</text>
</comment>
<organism evidence="4 5">
    <name type="scientific">Stachybotrys chlorohalonatus (strain IBT 40285)</name>
    <dbReference type="NCBI Taxonomy" id="1283841"/>
    <lineage>
        <taxon>Eukaryota</taxon>
        <taxon>Fungi</taxon>
        <taxon>Dikarya</taxon>
        <taxon>Ascomycota</taxon>
        <taxon>Pezizomycotina</taxon>
        <taxon>Sordariomycetes</taxon>
        <taxon>Hypocreomycetidae</taxon>
        <taxon>Hypocreales</taxon>
        <taxon>Stachybotryaceae</taxon>
        <taxon>Stachybotrys</taxon>
    </lineage>
</organism>
<accession>A0A084R064</accession>
<dbReference type="Proteomes" id="UP000028524">
    <property type="component" value="Unassembled WGS sequence"/>
</dbReference>
<dbReference type="Pfam" id="PF00106">
    <property type="entry name" value="adh_short"/>
    <property type="match status" value="1"/>
</dbReference>
<keyword evidence="3" id="KW-0560">Oxidoreductase</keyword>
<evidence type="ECO:0000313" key="5">
    <source>
        <dbReference type="Proteomes" id="UP000028524"/>
    </source>
</evidence>
<dbReference type="PRINTS" id="PR00081">
    <property type="entry name" value="GDHRDH"/>
</dbReference>
<sequence length="332" mass="36410">MGLFQPSIPPLQLGVDLTGQTVIITGASSGIGLAAARRILKLGASNLILAVRDVPKGETVKASFLADSEIRSMNPNANIQVMQLDMETYASPMAFASDFRQRFGELHVLLLNAGGVSHQRELTPTGHEKTVQVNYLSNVLLLLELLPLLESTAYKAGRPSRVTWTGSRSYRQTSLKRNALPETPDGWLNHFDKAEDIPLFNRYADSKLLGLLFLRELANHYDHDKVIINSFCPNTVDTGMASSMPLYLRLPAAVIMKVKGRSPDEATSIVLNAALVAGAETHGALLEDCTVVPVSELVRSDDGGKVQRELWNETVTEVGKYTELPTWMEKKI</sequence>
<evidence type="ECO:0000313" key="4">
    <source>
        <dbReference type="EMBL" id="KFA69599.1"/>
    </source>
</evidence>
<dbReference type="EMBL" id="KL659401">
    <property type="protein sequence ID" value="KFA69599.1"/>
    <property type="molecule type" value="Genomic_DNA"/>
</dbReference>
<dbReference type="InterPro" id="IPR036291">
    <property type="entry name" value="NAD(P)-bd_dom_sf"/>
</dbReference>
<keyword evidence="5" id="KW-1185">Reference proteome</keyword>